<accession>A0ABT9Q753</accession>
<evidence type="ECO:0000313" key="2">
    <source>
        <dbReference type="Proteomes" id="UP001225356"/>
    </source>
</evidence>
<name>A0ABT9Q753_9ACTN</name>
<sequence>MTTSEATGSGAAGLEQTADLVLGSWRLRVSAPSDLLQGVLSVMAPPCTVEEAAPGIGWTVRAMRDEHDDLPADVDEVFADRPVVVSPCGGPQLAVVDVSNGLMRLLGRYKPGTAAALLEIDQGRRTTRVVVPEVGPGRRWLDWTARMFFSSRMLAGGWRLLHASAIAVDGVAVLFIADQGGGKTTLAHRACKELGARFMADDLVMVGPGGIVAGWPTRAALPGLHPEVWTS</sequence>
<dbReference type="SUPFAM" id="SSF53795">
    <property type="entry name" value="PEP carboxykinase-like"/>
    <property type="match status" value="1"/>
</dbReference>
<reference evidence="1 2" key="1">
    <citation type="submission" date="2023-07" db="EMBL/GenBank/DDBJ databases">
        <title>Sequencing the genomes of 1000 actinobacteria strains.</title>
        <authorList>
            <person name="Klenk H.-P."/>
        </authorList>
    </citation>
    <scope>NUCLEOTIDE SEQUENCE [LARGE SCALE GENOMIC DNA]</scope>
    <source>
        <strain evidence="1 2">DSM 46740</strain>
    </source>
</reference>
<protein>
    <submittedName>
        <fullName evidence="1">Uncharacterized protein</fullName>
    </submittedName>
</protein>
<proteinExistence type="predicted"/>
<dbReference type="Proteomes" id="UP001225356">
    <property type="component" value="Unassembled WGS sequence"/>
</dbReference>
<dbReference type="RefSeq" id="WP_307556167.1">
    <property type="nucleotide sequence ID" value="NZ_JAUSQU010000001.1"/>
</dbReference>
<gene>
    <name evidence="1" type="ORF">J2853_001436</name>
</gene>
<keyword evidence="2" id="KW-1185">Reference proteome</keyword>
<dbReference type="Gene3D" id="3.40.50.300">
    <property type="entry name" value="P-loop containing nucleotide triphosphate hydrolases"/>
    <property type="match status" value="1"/>
</dbReference>
<organism evidence="1 2">
    <name type="scientific">Streptosporangium lutulentum</name>
    <dbReference type="NCBI Taxonomy" id="1461250"/>
    <lineage>
        <taxon>Bacteria</taxon>
        <taxon>Bacillati</taxon>
        <taxon>Actinomycetota</taxon>
        <taxon>Actinomycetes</taxon>
        <taxon>Streptosporangiales</taxon>
        <taxon>Streptosporangiaceae</taxon>
        <taxon>Streptosporangium</taxon>
    </lineage>
</organism>
<dbReference type="EMBL" id="JAUSQU010000001">
    <property type="protein sequence ID" value="MDP9842225.1"/>
    <property type="molecule type" value="Genomic_DNA"/>
</dbReference>
<comment type="caution">
    <text evidence="1">The sequence shown here is derived from an EMBL/GenBank/DDBJ whole genome shotgun (WGS) entry which is preliminary data.</text>
</comment>
<dbReference type="InterPro" id="IPR027417">
    <property type="entry name" value="P-loop_NTPase"/>
</dbReference>
<evidence type="ECO:0000313" key="1">
    <source>
        <dbReference type="EMBL" id="MDP9842225.1"/>
    </source>
</evidence>